<dbReference type="Pfam" id="PF13181">
    <property type="entry name" value="TPR_8"/>
    <property type="match status" value="2"/>
</dbReference>
<dbReference type="InterPro" id="IPR019734">
    <property type="entry name" value="TPR_rpt"/>
</dbReference>
<proteinExistence type="predicted"/>
<dbReference type="Gene3D" id="3.30.200.20">
    <property type="entry name" value="Phosphorylase Kinase, domain 1"/>
    <property type="match status" value="1"/>
</dbReference>
<evidence type="ECO:0000256" key="1">
    <source>
        <dbReference type="ARBA" id="ARBA00022679"/>
    </source>
</evidence>
<evidence type="ECO:0000256" key="4">
    <source>
        <dbReference type="ARBA" id="ARBA00022840"/>
    </source>
</evidence>
<dbReference type="InterPro" id="IPR017441">
    <property type="entry name" value="Protein_kinase_ATP_BS"/>
</dbReference>
<dbReference type="GO" id="GO:0004674">
    <property type="term" value="F:protein serine/threonine kinase activity"/>
    <property type="evidence" value="ECO:0007669"/>
    <property type="project" value="UniProtKB-EC"/>
</dbReference>
<keyword evidence="2 6" id="KW-0547">Nucleotide-binding</keyword>
<evidence type="ECO:0000313" key="9">
    <source>
        <dbReference type="Proteomes" id="UP000319004"/>
    </source>
</evidence>
<dbReference type="KEGG" id="snep:Enr13x_49640"/>
<name>A0A518HW71_9BACT</name>
<dbReference type="InterPro" id="IPR008271">
    <property type="entry name" value="Ser/Thr_kinase_AS"/>
</dbReference>
<keyword evidence="3 8" id="KW-0418">Kinase</keyword>
<evidence type="ECO:0000256" key="3">
    <source>
        <dbReference type="ARBA" id="ARBA00022777"/>
    </source>
</evidence>
<dbReference type="Gene3D" id="1.25.40.10">
    <property type="entry name" value="Tetratricopeptide repeat domain"/>
    <property type="match status" value="2"/>
</dbReference>
<dbReference type="OrthoDB" id="6111975at2"/>
<feature type="binding site" evidence="6">
    <location>
        <position position="129"/>
    </location>
    <ligand>
        <name>ATP</name>
        <dbReference type="ChEBI" id="CHEBI:30616"/>
    </ligand>
</feature>
<dbReference type="PROSITE" id="PS50011">
    <property type="entry name" value="PROTEIN_KINASE_DOM"/>
    <property type="match status" value="1"/>
</dbReference>
<evidence type="ECO:0000256" key="6">
    <source>
        <dbReference type="PROSITE-ProRule" id="PRU10141"/>
    </source>
</evidence>
<organism evidence="8 9">
    <name type="scientific">Stieleria neptunia</name>
    <dbReference type="NCBI Taxonomy" id="2527979"/>
    <lineage>
        <taxon>Bacteria</taxon>
        <taxon>Pseudomonadati</taxon>
        <taxon>Planctomycetota</taxon>
        <taxon>Planctomycetia</taxon>
        <taxon>Pirellulales</taxon>
        <taxon>Pirellulaceae</taxon>
        <taxon>Stieleria</taxon>
    </lineage>
</organism>
<keyword evidence="5" id="KW-0802">TPR repeat</keyword>
<protein>
    <submittedName>
        <fullName evidence="8">Serine/threonine-protein kinase PrkC</fullName>
        <ecNumber evidence="8">2.7.11.1</ecNumber>
    </submittedName>
</protein>
<dbReference type="InterPro" id="IPR000719">
    <property type="entry name" value="Prot_kinase_dom"/>
</dbReference>
<dbReference type="SMART" id="SM00028">
    <property type="entry name" value="TPR"/>
    <property type="match status" value="6"/>
</dbReference>
<gene>
    <name evidence="8" type="primary">prkC_24</name>
    <name evidence="8" type="ORF">Enr13x_49640</name>
</gene>
<dbReference type="RefSeq" id="WP_145389304.1">
    <property type="nucleotide sequence ID" value="NZ_CP037423.1"/>
</dbReference>
<dbReference type="InterPro" id="IPR011009">
    <property type="entry name" value="Kinase-like_dom_sf"/>
</dbReference>
<evidence type="ECO:0000256" key="2">
    <source>
        <dbReference type="ARBA" id="ARBA00022741"/>
    </source>
</evidence>
<dbReference type="SUPFAM" id="SSF56112">
    <property type="entry name" value="Protein kinase-like (PK-like)"/>
    <property type="match status" value="1"/>
</dbReference>
<dbReference type="PROSITE" id="PS50005">
    <property type="entry name" value="TPR"/>
    <property type="match status" value="2"/>
</dbReference>
<keyword evidence="1 8" id="KW-0808">Transferase</keyword>
<dbReference type="PANTHER" id="PTHR43289:SF34">
    <property type="entry name" value="SERINE_THREONINE-PROTEIN KINASE YBDM-RELATED"/>
    <property type="match status" value="1"/>
</dbReference>
<dbReference type="PANTHER" id="PTHR43289">
    <property type="entry name" value="MITOGEN-ACTIVATED PROTEIN KINASE KINASE KINASE 20-RELATED"/>
    <property type="match status" value="1"/>
</dbReference>
<feature type="repeat" description="TPR" evidence="5">
    <location>
        <begin position="727"/>
        <end position="760"/>
    </location>
</feature>
<reference evidence="8 9" key="1">
    <citation type="submission" date="2019-03" db="EMBL/GenBank/DDBJ databases">
        <title>Deep-cultivation of Planctomycetes and their phenomic and genomic characterization uncovers novel biology.</title>
        <authorList>
            <person name="Wiegand S."/>
            <person name="Jogler M."/>
            <person name="Boedeker C."/>
            <person name="Pinto D."/>
            <person name="Vollmers J."/>
            <person name="Rivas-Marin E."/>
            <person name="Kohn T."/>
            <person name="Peeters S.H."/>
            <person name="Heuer A."/>
            <person name="Rast P."/>
            <person name="Oberbeckmann S."/>
            <person name="Bunk B."/>
            <person name="Jeske O."/>
            <person name="Meyerdierks A."/>
            <person name="Storesund J.E."/>
            <person name="Kallscheuer N."/>
            <person name="Luecker S."/>
            <person name="Lage O.M."/>
            <person name="Pohl T."/>
            <person name="Merkel B.J."/>
            <person name="Hornburger P."/>
            <person name="Mueller R.-W."/>
            <person name="Bruemmer F."/>
            <person name="Labrenz M."/>
            <person name="Spormann A.M."/>
            <person name="Op den Camp H."/>
            <person name="Overmann J."/>
            <person name="Amann R."/>
            <person name="Jetten M.S.M."/>
            <person name="Mascher T."/>
            <person name="Medema M.H."/>
            <person name="Devos D.P."/>
            <person name="Kaster A.-K."/>
            <person name="Ovreas L."/>
            <person name="Rohde M."/>
            <person name="Galperin M.Y."/>
            <person name="Jogler C."/>
        </authorList>
    </citation>
    <scope>NUCLEOTIDE SEQUENCE [LARGE SCALE GENOMIC DNA]</scope>
    <source>
        <strain evidence="8 9">Enr13</strain>
    </source>
</reference>
<dbReference type="EMBL" id="CP037423">
    <property type="protein sequence ID" value="QDV45091.1"/>
    <property type="molecule type" value="Genomic_DNA"/>
</dbReference>
<accession>A0A518HW71</accession>
<evidence type="ECO:0000313" key="8">
    <source>
        <dbReference type="EMBL" id="QDV45091.1"/>
    </source>
</evidence>
<dbReference type="GO" id="GO:0005524">
    <property type="term" value="F:ATP binding"/>
    <property type="evidence" value="ECO:0007669"/>
    <property type="project" value="UniProtKB-UniRule"/>
</dbReference>
<dbReference type="Gene3D" id="1.10.510.10">
    <property type="entry name" value="Transferase(Phosphotransferase) domain 1"/>
    <property type="match status" value="1"/>
</dbReference>
<evidence type="ECO:0000259" key="7">
    <source>
        <dbReference type="PROSITE" id="PS50011"/>
    </source>
</evidence>
<feature type="domain" description="Protein kinase" evidence="7">
    <location>
        <begin position="100"/>
        <end position="372"/>
    </location>
</feature>
<dbReference type="AlphaFoldDB" id="A0A518HW71"/>
<dbReference type="SUPFAM" id="SSF48452">
    <property type="entry name" value="TPR-like"/>
    <property type="match status" value="2"/>
</dbReference>
<dbReference type="Proteomes" id="UP000319004">
    <property type="component" value="Chromosome"/>
</dbReference>
<dbReference type="SMART" id="SM00220">
    <property type="entry name" value="S_TKc"/>
    <property type="match status" value="1"/>
</dbReference>
<dbReference type="EC" id="2.7.11.1" evidence="8"/>
<feature type="repeat" description="TPR" evidence="5">
    <location>
        <begin position="679"/>
        <end position="712"/>
    </location>
</feature>
<keyword evidence="9" id="KW-1185">Reference proteome</keyword>
<dbReference type="CDD" id="cd14014">
    <property type="entry name" value="STKc_PknB_like"/>
    <property type="match status" value="1"/>
</dbReference>
<sequence length="931" mass="102450">MDQSSVFDLSIEPATTRHLNAAQKERLTLLLDSYLQSLEGGVPPSLDELACEDPDLIEPLRSYIVGLEDLHQIAVGFVPQHDGDVETQFGDDSDRVLGDFRLMDEIGRGGMGVVYRARQISLDRMVAIKLLPFASVLDAQQIARFKNEAHAAAGLHHPNIVPIHTVGSTRGVHYYAMQFIDGQSMDAVIADHREHRIKPDVHEVVRLGIAVADALHAAHQTGVIHRDVKPSNLMLDHEGKVWVTDFGLALCQTDASLTKTGDVVGTMKYMSPEQARGESAIVDGRTDVFSLGVTMYEMLCLQPAFGGDNAPAVLRQIDGHEAPLLRTIRRDIPPDLETVISKSMSKTRDGRYDTAADFAEDLRRVLCGEPTVARPPTLLDRVSWWANKHRSAVVASVLIGLLALLGLVASNAMIAAAKRESDASTIMWKESEAESRAAVDRLGAQTAELLADIPSASEVRRQLLQETLAYYQSFVQRATDDPELVEDIAVTYGKIGSLQSEIGLSREAAQSLRQSKDLFERLSIADPTNETLSSALATCQNNLALVQEKAGDYATAKQLYEQAIAIGERLVSAEPNDPDRQSDLSLSLNNLGLLLHSIGQSERSEAAFRRSIEIIETIDESQWSSELDQQLASTYHNLSGLLSKSEPFQAIEFARAALKKQMVELTKDKSNPKVASAVAQTLSSLGTAQSDAGDLPAAIDSYSQAVDINRQLADRWPHHRLYQRDLAVSINNLGLAFAKTQRFEQAQSAFEEALAFQMTLTEAFEQDADQHSTLGGVFNNVAFVHEELGNLEQAIDAYQSAVKHQEIAYNVSAQTPRYREFLSKHYFNYAKLLLTTKRAPEAAAIALKRRKLWLGNAERLASVAEELREIAAQIPITPSLESEDVISRSNCVDYARETLVMAIEGGYKPTSDLLDRPEYHSLRQSIPVDGT</sequence>
<dbReference type="InterPro" id="IPR011990">
    <property type="entry name" value="TPR-like_helical_dom_sf"/>
</dbReference>
<keyword evidence="4 6" id="KW-0067">ATP-binding</keyword>
<dbReference type="PROSITE" id="PS00108">
    <property type="entry name" value="PROTEIN_KINASE_ST"/>
    <property type="match status" value="1"/>
</dbReference>
<dbReference type="PROSITE" id="PS00107">
    <property type="entry name" value="PROTEIN_KINASE_ATP"/>
    <property type="match status" value="1"/>
</dbReference>
<dbReference type="Pfam" id="PF13374">
    <property type="entry name" value="TPR_10"/>
    <property type="match status" value="1"/>
</dbReference>
<dbReference type="Pfam" id="PF00069">
    <property type="entry name" value="Pkinase"/>
    <property type="match status" value="1"/>
</dbReference>
<evidence type="ECO:0000256" key="5">
    <source>
        <dbReference type="PROSITE-ProRule" id="PRU00339"/>
    </source>
</evidence>